<gene>
    <name evidence="11" type="ORF">HF576_06910</name>
</gene>
<keyword evidence="12" id="KW-1185">Reference proteome</keyword>
<dbReference type="GO" id="GO:0005524">
    <property type="term" value="F:ATP binding"/>
    <property type="evidence" value="ECO:0007669"/>
    <property type="project" value="UniProtKB-KW"/>
</dbReference>
<evidence type="ECO:0000256" key="2">
    <source>
        <dbReference type="ARBA" id="ARBA00005417"/>
    </source>
</evidence>
<keyword evidence="9" id="KW-0472">Membrane</keyword>
<dbReference type="EMBL" id="JABACI010000001">
    <property type="protein sequence ID" value="NLP83569.1"/>
    <property type="molecule type" value="Genomic_DNA"/>
</dbReference>
<dbReference type="InterPro" id="IPR050388">
    <property type="entry name" value="ABC_Ni/Peptide_Import"/>
</dbReference>
<evidence type="ECO:0000259" key="10">
    <source>
        <dbReference type="PROSITE" id="PS50893"/>
    </source>
</evidence>
<keyword evidence="8" id="KW-1278">Translocase</keyword>
<feature type="domain" description="ABC transporter" evidence="10">
    <location>
        <begin position="14"/>
        <end position="266"/>
    </location>
</feature>
<dbReference type="PROSITE" id="PS50893">
    <property type="entry name" value="ABC_TRANSPORTER_2"/>
    <property type="match status" value="1"/>
</dbReference>
<evidence type="ECO:0000256" key="9">
    <source>
        <dbReference type="ARBA" id="ARBA00023136"/>
    </source>
</evidence>
<keyword evidence="5" id="KW-0997">Cell inner membrane</keyword>
<evidence type="ECO:0000256" key="3">
    <source>
        <dbReference type="ARBA" id="ARBA00022448"/>
    </source>
</evidence>
<proteinExistence type="inferred from homology"/>
<organism evidence="11 12">
    <name type="scientific">Microbacterium salsuginis</name>
    <dbReference type="NCBI Taxonomy" id="2722803"/>
    <lineage>
        <taxon>Bacteria</taxon>
        <taxon>Bacillati</taxon>
        <taxon>Actinomycetota</taxon>
        <taxon>Actinomycetes</taxon>
        <taxon>Micrococcales</taxon>
        <taxon>Microbacteriaceae</taxon>
        <taxon>Microbacterium</taxon>
    </lineage>
</organism>
<evidence type="ECO:0000256" key="7">
    <source>
        <dbReference type="ARBA" id="ARBA00022840"/>
    </source>
</evidence>
<evidence type="ECO:0000256" key="5">
    <source>
        <dbReference type="ARBA" id="ARBA00022519"/>
    </source>
</evidence>
<dbReference type="InterPro" id="IPR003593">
    <property type="entry name" value="AAA+_ATPase"/>
</dbReference>
<comment type="subcellular location">
    <subcellularLocation>
        <location evidence="1">Cell membrane</location>
        <topology evidence="1">Peripheral membrane protein</topology>
    </subcellularLocation>
</comment>
<comment type="similarity">
    <text evidence="2">Belongs to the ABC transporter superfamily.</text>
</comment>
<dbReference type="InterPro" id="IPR003439">
    <property type="entry name" value="ABC_transporter-like_ATP-bd"/>
</dbReference>
<keyword evidence="6" id="KW-0547">Nucleotide-binding</keyword>
<sequence>MSATVPTPPQRALLEVTGLHVRLPTGPRSEVEAVTRVDLVVRDGERVGIVGESGSGKSVTGRAIAGLLPTSPRVKVSGSIRVRGSEMVGAPRSAWDEVRRRTVGMVFQDPLTFLNPTMKIGRQVAEAVRVRDDDERADIAGDVHGLLTSAGLDRVEDVAARFPHELSGGMRQRVLIAIALAKRPDLIIADEPTTALDATVQKRVLDTLDQAVSGAGASLVLISHDLAVVAGMTDRIYVMYDGCVVEDGPTSEVLHEPRHPYTQALLRSVRSLTDDGVELYSIPPALRRELTAEVAHAS</sequence>
<evidence type="ECO:0000256" key="8">
    <source>
        <dbReference type="ARBA" id="ARBA00022967"/>
    </source>
</evidence>
<dbReference type="InterPro" id="IPR027417">
    <property type="entry name" value="P-loop_NTPase"/>
</dbReference>
<evidence type="ECO:0000313" key="12">
    <source>
        <dbReference type="Proteomes" id="UP001429745"/>
    </source>
</evidence>
<evidence type="ECO:0000256" key="4">
    <source>
        <dbReference type="ARBA" id="ARBA00022475"/>
    </source>
</evidence>
<name>A0ABX1K9B9_9MICO</name>
<dbReference type="SUPFAM" id="SSF52540">
    <property type="entry name" value="P-loop containing nucleoside triphosphate hydrolases"/>
    <property type="match status" value="1"/>
</dbReference>
<reference evidence="11 12" key="1">
    <citation type="submission" date="2020-04" db="EMBL/GenBank/DDBJ databases">
        <title>CFH 90308 Microbacterium sp.</title>
        <authorList>
            <person name="Nie G."/>
            <person name="Ming H."/>
            <person name="Xia T."/>
        </authorList>
    </citation>
    <scope>NUCLEOTIDE SEQUENCE [LARGE SCALE GENOMIC DNA]</scope>
    <source>
        <strain evidence="11 12">CFH 90308</strain>
    </source>
</reference>
<dbReference type="CDD" id="cd03257">
    <property type="entry name" value="ABC_NikE_OppD_transporters"/>
    <property type="match status" value="1"/>
</dbReference>
<evidence type="ECO:0000256" key="6">
    <source>
        <dbReference type="ARBA" id="ARBA00022741"/>
    </source>
</evidence>
<dbReference type="InterPro" id="IPR013563">
    <property type="entry name" value="Oligopep_ABC_C"/>
</dbReference>
<dbReference type="Proteomes" id="UP001429745">
    <property type="component" value="Unassembled WGS sequence"/>
</dbReference>
<evidence type="ECO:0000256" key="1">
    <source>
        <dbReference type="ARBA" id="ARBA00004202"/>
    </source>
</evidence>
<dbReference type="SMART" id="SM00382">
    <property type="entry name" value="AAA"/>
    <property type="match status" value="1"/>
</dbReference>
<protein>
    <submittedName>
        <fullName evidence="11">ABC transporter ATP-binding protein</fullName>
    </submittedName>
</protein>
<keyword evidence="7 11" id="KW-0067">ATP-binding</keyword>
<dbReference type="Pfam" id="PF00005">
    <property type="entry name" value="ABC_tran"/>
    <property type="match status" value="1"/>
</dbReference>
<comment type="caution">
    <text evidence="11">The sequence shown here is derived from an EMBL/GenBank/DDBJ whole genome shotgun (WGS) entry which is preliminary data.</text>
</comment>
<keyword evidence="4" id="KW-1003">Cell membrane</keyword>
<dbReference type="RefSeq" id="WP_168911964.1">
    <property type="nucleotide sequence ID" value="NZ_JABACI010000001.1"/>
</dbReference>
<accession>A0ABX1K9B9</accession>
<dbReference type="PANTHER" id="PTHR43297:SF14">
    <property type="entry name" value="ATPASE AAA-TYPE CORE DOMAIN-CONTAINING PROTEIN"/>
    <property type="match status" value="1"/>
</dbReference>
<dbReference type="Gene3D" id="3.40.50.300">
    <property type="entry name" value="P-loop containing nucleotide triphosphate hydrolases"/>
    <property type="match status" value="1"/>
</dbReference>
<dbReference type="InterPro" id="IPR017871">
    <property type="entry name" value="ABC_transporter-like_CS"/>
</dbReference>
<dbReference type="PROSITE" id="PS00211">
    <property type="entry name" value="ABC_TRANSPORTER_1"/>
    <property type="match status" value="1"/>
</dbReference>
<keyword evidence="3" id="KW-0813">Transport</keyword>
<dbReference type="PANTHER" id="PTHR43297">
    <property type="entry name" value="OLIGOPEPTIDE TRANSPORT ATP-BINDING PROTEIN APPD"/>
    <property type="match status" value="1"/>
</dbReference>
<dbReference type="Pfam" id="PF08352">
    <property type="entry name" value="oligo_HPY"/>
    <property type="match status" value="1"/>
</dbReference>
<evidence type="ECO:0000313" key="11">
    <source>
        <dbReference type="EMBL" id="NLP83569.1"/>
    </source>
</evidence>